<gene>
    <name evidence="1" type="ORF">WG66_4453</name>
</gene>
<dbReference type="AlphaFoldDB" id="A0A0W0G3C8"/>
<comment type="caution">
    <text evidence="1">The sequence shown here is derived from an EMBL/GenBank/DDBJ whole genome shotgun (WGS) entry which is preliminary data.</text>
</comment>
<reference evidence="1 2" key="1">
    <citation type="submission" date="2015-12" db="EMBL/GenBank/DDBJ databases">
        <title>Draft genome sequence of Moniliophthora roreri, the causal agent of frosty pod rot of cacao.</title>
        <authorList>
            <person name="Aime M.C."/>
            <person name="Diaz-Valderrama J.R."/>
            <person name="Kijpornyongpan T."/>
            <person name="Phillips-Mora W."/>
        </authorList>
    </citation>
    <scope>NUCLEOTIDE SEQUENCE [LARGE SCALE GENOMIC DNA]</scope>
    <source>
        <strain evidence="1 2">MCA 2952</strain>
    </source>
</reference>
<proteinExistence type="predicted"/>
<sequence>MSSSFVTPNTQVFPDDTIYIEPFHPSTSKLLYLLNSNHYDKELRSAIDASSERNRAFYSCLLFLRGQRRQITENLTQLDRHMGILAQHIVNDEAFTVTGAIAIPRPSLDIVNLPLHVVISNTDPDGDRFATDEDVSPNDPVFLCAIIRH</sequence>
<evidence type="ECO:0000313" key="2">
    <source>
        <dbReference type="Proteomes" id="UP000054988"/>
    </source>
</evidence>
<dbReference type="EMBL" id="LATX01001266">
    <property type="protein sequence ID" value="KTB42968.1"/>
    <property type="molecule type" value="Genomic_DNA"/>
</dbReference>
<name>A0A0W0G3C8_MONRR</name>
<accession>A0A0W0G3C8</accession>
<protein>
    <submittedName>
        <fullName evidence="1">Uncharacterized protein</fullName>
    </submittedName>
</protein>
<evidence type="ECO:0000313" key="1">
    <source>
        <dbReference type="EMBL" id="KTB42968.1"/>
    </source>
</evidence>
<dbReference type="Proteomes" id="UP000054988">
    <property type="component" value="Unassembled WGS sequence"/>
</dbReference>
<organism evidence="1 2">
    <name type="scientific">Moniliophthora roreri</name>
    <name type="common">Frosty pod rot fungus</name>
    <name type="synonym">Monilia roreri</name>
    <dbReference type="NCBI Taxonomy" id="221103"/>
    <lineage>
        <taxon>Eukaryota</taxon>
        <taxon>Fungi</taxon>
        <taxon>Dikarya</taxon>
        <taxon>Basidiomycota</taxon>
        <taxon>Agaricomycotina</taxon>
        <taxon>Agaricomycetes</taxon>
        <taxon>Agaricomycetidae</taxon>
        <taxon>Agaricales</taxon>
        <taxon>Marasmiineae</taxon>
        <taxon>Marasmiaceae</taxon>
        <taxon>Moniliophthora</taxon>
    </lineage>
</organism>